<evidence type="ECO:0000259" key="7">
    <source>
        <dbReference type="PROSITE" id="PS50109"/>
    </source>
</evidence>
<dbReference type="EC" id="2.7.13.3" evidence="3"/>
<gene>
    <name evidence="8" type="ORF">IAB74_03665</name>
</gene>
<accession>A0A9D0Z2Z4</accession>
<dbReference type="EMBL" id="DVFK01000055">
    <property type="protein sequence ID" value="HIQ67591.1"/>
    <property type="molecule type" value="Genomic_DNA"/>
</dbReference>
<proteinExistence type="predicted"/>
<sequence>MEQSKDLIKLLNLIERPAFYVENGVIRFVNTRAKSLFLEEDQNIQPLLFTGQAEYLTTPHSFLSLKLKILGKVWEASVTPMETGDIFTLTEAAASPELQAMALVAQHLRSSISPMLTAAEALLPSDIIQENPEAKQQAAQISRGLHQLLRNIGNMADAGKYQSQEVFPKETVDIDGLVGEIMEKARHFLEAANIRLEYQGLSALLYCQVHRELLERGIYNLISNSAKFTPTGETIKASLTRQGTRLYFTLENPASQEALPNPAQAFSVYLRQPSIGDGRQGIGLGMVLVRAAASAHGGALLLDYTPQGNLRATLTMEIDQSSSQVRSPMLRVDYSGERDHGLIELSDILPPSCY</sequence>
<evidence type="ECO:0000256" key="4">
    <source>
        <dbReference type="ARBA" id="ARBA00022679"/>
    </source>
</evidence>
<comment type="caution">
    <text evidence="8">The sequence shown here is derived from an EMBL/GenBank/DDBJ whole genome shotgun (WGS) entry which is preliminary data.</text>
</comment>
<evidence type="ECO:0000256" key="1">
    <source>
        <dbReference type="ARBA" id="ARBA00000085"/>
    </source>
</evidence>
<dbReference type="AlphaFoldDB" id="A0A9D0Z2Z4"/>
<evidence type="ECO:0000313" key="9">
    <source>
        <dbReference type="Proteomes" id="UP000886796"/>
    </source>
</evidence>
<dbReference type="CDD" id="cd00075">
    <property type="entry name" value="HATPase"/>
    <property type="match status" value="1"/>
</dbReference>
<organism evidence="8 9">
    <name type="scientific">Candidatus Faecousia excrementigallinarum</name>
    <dbReference type="NCBI Taxonomy" id="2840806"/>
    <lineage>
        <taxon>Bacteria</taxon>
        <taxon>Bacillati</taxon>
        <taxon>Bacillota</taxon>
        <taxon>Clostridia</taxon>
        <taxon>Eubacteriales</taxon>
        <taxon>Oscillospiraceae</taxon>
        <taxon>Faecousia</taxon>
    </lineage>
</organism>
<evidence type="ECO:0000256" key="2">
    <source>
        <dbReference type="ARBA" id="ARBA00004370"/>
    </source>
</evidence>
<keyword evidence="5" id="KW-0418">Kinase</keyword>
<dbReference type="PANTHER" id="PTHR42878">
    <property type="entry name" value="TWO-COMPONENT HISTIDINE KINASE"/>
    <property type="match status" value="1"/>
</dbReference>
<dbReference type="Pfam" id="PF02518">
    <property type="entry name" value="HATPase_c"/>
    <property type="match status" value="1"/>
</dbReference>
<reference evidence="8" key="1">
    <citation type="submission" date="2020-10" db="EMBL/GenBank/DDBJ databases">
        <authorList>
            <person name="Gilroy R."/>
        </authorList>
    </citation>
    <scope>NUCLEOTIDE SEQUENCE</scope>
    <source>
        <strain evidence="8">13361</strain>
    </source>
</reference>
<dbReference type="InterPro" id="IPR050351">
    <property type="entry name" value="BphY/WalK/GraS-like"/>
</dbReference>
<dbReference type="SMART" id="SM00387">
    <property type="entry name" value="HATPase_c"/>
    <property type="match status" value="1"/>
</dbReference>
<dbReference type="GO" id="GO:0007234">
    <property type="term" value="P:osmosensory signaling via phosphorelay pathway"/>
    <property type="evidence" value="ECO:0007669"/>
    <property type="project" value="TreeGrafter"/>
</dbReference>
<dbReference type="PANTHER" id="PTHR42878:SF14">
    <property type="entry name" value="OSMOLARITY TWO-COMPONENT SYSTEM PROTEIN SSK1"/>
    <property type="match status" value="1"/>
</dbReference>
<evidence type="ECO:0000256" key="3">
    <source>
        <dbReference type="ARBA" id="ARBA00012438"/>
    </source>
</evidence>
<keyword evidence="4" id="KW-0808">Transferase</keyword>
<dbReference type="GO" id="GO:0004673">
    <property type="term" value="F:protein histidine kinase activity"/>
    <property type="evidence" value="ECO:0007669"/>
    <property type="project" value="UniProtKB-EC"/>
</dbReference>
<dbReference type="InterPro" id="IPR036890">
    <property type="entry name" value="HATPase_C_sf"/>
</dbReference>
<evidence type="ECO:0000313" key="8">
    <source>
        <dbReference type="EMBL" id="HIQ67591.1"/>
    </source>
</evidence>
<evidence type="ECO:0000256" key="6">
    <source>
        <dbReference type="ARBA" id="ARBA00023012"/>
    </source>
</evidence>
<dbReference type="PROSITE" id="PS50109">
    <property type="entry name" value="HIS_KIN"/>
    <property type="match status" value="1"/>
</dbReference>
<dbReference type="SUPFAM" id="SSF55874">
    <property type="entry name" value="ATPase domain of HSP90 chaperone/DNA topoisomerase II/histidine kinase"/>
    <property type="match status" value="1"/>
</dbReference>
<name>A0A9D0Z2Z4_9FIRM</name>
<feature type="domain" description="Histidine kinase" evidence="7">
    <location>
        <begin position="103"/>
        <end position="320"/>
    </location>
</feature>
<comment type="catalytic activity">
    <reaction evidence="1">
        <text>ATP + protein L-histidine = ADP + protein N-phospho-L-histidine.</text>
        <dbReference type="EC" id="2.7.13.3"/>
    </reaction>
</comment>
<reference evidence="8" key="2">
    <citation type="journal article" date="2021" name="PeerJ">
        <title>Extensive microbial diversity within the chicken gut microbiome revealed by metagenomics and culture.</title>
        <authorList>
            <person name="Gilroy R."/>
            <person name="Ravi A."/>
            <person name="Getino M."/>
            <person name="Pursley I."/>
            <person name="Horton D.L."/>
            <person name="Alikhan N.F."/>
            <person name="Baker D."/>
            <person name="Gharbi K."/>
            <person name="Hall N."/>
            <person name="Watson M."/>
            <person name="Adriaenssens E.M."/>
            <person name="Foster-Nyarko E."/>
            <person name="Jarju S."/>
            <person name="Secka A."/>
            <person name="Antonio M."/>
            <person name="Oren A."/>
            <person name="Chaudhuri R.R."/>
            <person name="La Ragione R."/>
            <person name="Hildebrand F."/>
            <person name="Pallen M.J."/>
        </authorList>
    </citation>
    <scope>NUCLEOTIDE SEQUENCE</scope>
    <source>
        <strain evidence="8">13361</strain>
    </source>
</reference>
<dbReference type="Proteomes" id="UP000886796">
    <property type="component" value="Unassembled WGS sequence"/>
</dbReference>
<evidence type="ECO:0000256" key="5">
    <source>
        <dbReference type="ARBA" id="ARBA00022777"/>
    </source>
</evidence>
<dbReference type="InterPro" id="IPR005467">
    <property type="entry name" value="His_kinase_dom"/>
</dbReference>
<dbReference type="Gene3D" id="3.30.565.10">
    <property type="entry name" value="Histidine kinase-like ATPase, C-terminal domain"/>
    <property type="match status" value="1"/>
</dbReference>
<dbReference type="GO" id="GO:0030295">
    <property type="term" value="F:protein kinase activator activity"/>
    <property type="evidence" value="ECO:0007669"/>
    <property type="project" value="TreeGrafter"/>
</dbReference>
<protein>
    <recommendedName>
        <fullName evidence="3">histidine kinase</fullName>
        <ecNumber evidence="3">2.7.13.3</ecNumber>
    </recommendedName>
</protein>
<dbReference type="GO" id="GO:0000156">
    <property type="term" value="F:phosphorelay response regulator activity"/>
    <property type="evidence" value="ECO:0007669"/>
    <property type="project" value="TreeGrafter"/>
</dbReference>
<comment type="subcellular location">
    <subcellularLocation>
        <location evidence="2">Membrane</location>
    </subcellularLocation>
</comment>
<dbReference type="InterPro" id="IPR003594">
    <property type="entry name" value="HATPase_dom"/>
</dbReference>
<keyword evidence="6" id="KW-0902">Two-component regulatory system</keyword>